<evidence type="ECO:0000256" key="2">
    <source>
        <dbReference type="SAM" id="Phobius"/>
    </source>
</evidence>
<keyword evidence="4" id="KW-1185">Reference proteome</keyword>
<feature type="coiled-coil region" evidence="1">
    <location>
        <begin position="141"/>
        <end position="215"/>
    </location>
</feature>
<gene>
    <name evidence="3" type="ORF">D9758_005980</name>
</gene>
<keyword evidence="1" id="KW-0175">Coiled coil</keyword>
<reference evidence="3 4" key="1">
    <citation type="journal article" date="2020" name="ISME J.">
        <title>Uncovering the hidden diversity of litter-decomposition mechanisms in mushroom-forming fungi.</title>
        <authorList>
            <person name="Floudas D."/>
            <person name="Bentzer J."/>
            <person name="Ahren D."/>
            <person name="Johansson T."/>
            <person name="Persson P."/>
            <person name="Tunlid A."/>
        </authorList>
    </citation>
    <scope>NUCLEOTIDE SEQUENCE [LARGE SCALE GENOMIC DNA]</scope>
    <source>
        <strain evidence="3 4">CBS 291.85</strain>
    </source>
</reference>
<proteinExistence type="predicted"/>
<feature type="transmembrane region" description="Helical" evidence="2">
    <location>
        <begin position="34"/>
        <end position="53"/>
    </location>
</feature>
<evidence type="ECO:0000256" key="1">
    <source>
        <dbReference type="SAM" id="Coils"/>
    </source>
</evidence>
<dbReference type="EMBL" id="JAACJM010000057">
    <property type="protein sequence ID" value="KAF5355303.1"/>
    <property type="molecule type" value="Genomic_DNA"/>
</dbReference>
<dbReference type="Proteomes" id="UP000559256">
    <property type="component" value="Unassembled WGS sequence"/>
</dbReference>
<keyword evidence="2" id="KW-1133">Transmembrane helix</keyword>
<sequence length="220" mass="24725">MSGPSPSHYGHHHSHRWAYHHPYYPYSSFYRPFLASRLLWFALGAASATLFIWHKEAHHARNSRYWGNCFRAPVQVPGHIGGLGGAALNEVLPSGMSPGASNVNKDACSTWARAPKTANNEKPTATPNPPPPLPAPVPWGFESFEQQRIQWEQDRERLIAKAQDAMTELSEATLDSIASTVESLKAKLAEHRAQREKQQRLIEEQQAELDKAKQDPVRYV</sequence>
<accession>A0A8H5G0E3</accession>
<comment type="caution">
    <text evidence="3">The sequence shown here is derived from an EMBL/GenBank/DDBJ whole genome shotgun (WGS) entry which is preliminary data.</text>
</comment>
<dbReference type="AlphaFoldDB" id="A0A8H5G0E3"/>
<evidence type="ECO:0008006" key="5">
    <source>
        <dbReference type="Google" id="ProtNLM"/>
    </source>
</evidence>
<evidence type="ECO:0000313" key="3">
    <source>
        <dbReference type="EMBL" id="KAF5355303.1"/>
    </source>
</evidence>
<organism evidence="3 4">
    <name type="scientific">Tetrapyrgos nigripes</name>
    <dbReference type="NCBI Taxonomy" id="182062"/>
    <lineage>
        <taxon>Eukaryota</taxon>
        <taxon>Fungi</taxon>
        <taxon>Dikarya</taxon>
        <taxon>Basidiomycota</taxon>
        <taxon>Agaricomycotina</taxon>
        <taxon>Agaricomycetes</taxon>
        <taxon>Agaricomycetidae</taxon>
        <taxon>Agaricales</taxon>
        <taxon>Marasmiineae</taxon>
        <taxon>Marasmiaceae</taxon>
        <taxon>Tetrapyrgos</taxon>
    </lineage>
</organism>
<keyword evidence="2" id="KW-0812">Transmembrane</keyword>
<keyword evidence="2" id="KW-0472">Membrane</keyword>
<protein>
    <recommendedName>
        <fullName evidence="5">Transmembrane protein</fullName>
    </recommendedName>
</protein>
<name>A0A8H5G0E3_9AGAR</name>
<dbReference type="OrthoDB" id="2960209at2759"/>
<evidence type="ECO:0000313" key="4">
    <source>
        <dbReference type="Proteomes" id="UP000559256"/>
    </source>
</evidence>